<accession>A0A843VQ73</accession>
<dbReference type="AlphaFoldDB" id="A0A843VQ73"/>
<proteinExistence type="predicted"/>
<name>A0A843VQ73_COLES</name>
<organism evidence="2 3">
    <name type="scientific">Colocasia esculenta</name>
    <name type="common">Wild taro</name>
    <name type="synonym">Arum esculentum</name>
    <dbReference type="NCBI Taxonomy" id="4460"/>
    <lineage>
        <taxon>Eukaryota</taxon>
        <taxon>Viridiplantae</taxon>
        <taxon>Streptophyta</taxon>
        <taxon>Embryophyta</taxon>
        <taxon>Tracheophyta</taxon>
        <taxon>Spermatophyta</taxon>
        <taxon>Magnoliopsida</taxon>
        <taxon>Liliopsida</taxon>
        <taxon>Araceae</taxon>
        <taxon>Aroideae</taxon>
        <taxon>Colocasieae</taxon>
        <taxon>Colocasia</taxon>
    </lineage>
</organism>
<gene>
    <name evidence="2" type="ORF">Taro_026072</name>
</gene>
<dbReference type="EMBL" id="NMUH01001561">
    <property type="protein sequence ID" value="MQL93429.1"/>
    <property type="molecule type" value="Genomic_DNA"/>
</dbReference>
<dbReference type="Proteomes" id="UP000652761">
    <property type="component" value="Unassembled WGS sequence"/>
</dbReference>
<feature type="region of interest" description="Disordered" evidence="1">
    <location>
        <begin position="1"/>
        <end position="24"/>
    </location>
</feature>
<protein>
    <submittedName>
        <fullName evidence="2">Uncharacterized protein</fullName>
    </submittedName>
</protein>
<comment type="caution">
    <text evidence="2">The sequence shown here is derived from an EMBL/GenBank/DDBJ whole genome shotgun (WGS) entry which is preliminary data.</text>
</comment>
<sequence>MGRLPSGEPSVERSVSSCGAVEQHRGARRRWSCVVKALRGVAVATRFRVATGSAVAMPCPVAIRLSRCPPPSRWCCDGLRGRNSVCVASGVSVAQLCVGVCPRVGFALRTFW</sequence>
<evidence type="ECO:0000313" key="3">
    <source>
        <dbReference type="Proteomes" id="UP000652761"/>
    </source>
</evidence>
<reference evidence="2" key="1">
    <citation type="submission" date="2017-07" db="EMBL/GenBank/DDBJ databases">
        <title>Taro Niue Genome Assembly and Annotation.</title>
        <authorList>
            <person name="Atibalentja N."/>
            <person name="Keating K."/>
            <person name="Fields C.J."/>
        </authorList>
    </citation>
    <scope>NUCLEOTIDE SEQUENCE</scope>
    <source>
        <strain evidence="2">Niue_2</strain>
        <tissue evidence="2">Leaf</tissue>
    </source>
</reference>
<evidence type="ECO:0000256" key="1">
    <source>
        <dbReference type="SAM" id="MobiDB-lite"/>
    </source>
</evidence>
<keyword evidence="3" id="KW-1185">Reference proteome</keyword>
<evidence type="ECO:0000313" key="2">
    <source>
        <dbReference type="EMBL" id="MQL93429.1"/>
    </source>
</evidence>